<dbReference type="PANTHER" id="PTHR23120">
    <property type="entry name" value="MAESTRO-RELATED HEAT DOMAIN-CONTAINING"/>
    <property type="match status" value="1"/>
</dbReference>
<name>A0A438EJX4_VITVI</name>
<dbReference type="InterPro" id="IPR045206">
    <property type="entry name" value="Maestro_heat-like_prot"/>
</dbReference>
<dbReference type="PANTHER" id="PTHR23120:SF0">
    <property type="entry name" value="MAESTRO HEAT-LIKE REPEAT FAMILY MEMBER 1"/>
    <property type="match status" value="1"/>
</dbReference>
<evidence type="ECO:0000313" key="1">
    <source>
        <dbReference type="EMBL" id="RVW47968.1"/>
    </source>
</evidence>
<comment type="caution">
    <text evidence="1">The sequence shown here is derived from an EMBL/GenBank/DDBJ whole genome shotgun (WGS) entry which is preliminary data.</text>
</comment>
<dbReference type="AlphaFoldDB" id="A0A438EJX4"/>
<dbReference type="Proteomes" id="UP000288805">
    <property type="component" value="Unassembled WGS sequence"/>
</dbReference>
<evidence type="ECO:0000313" key="2">
    <source>
        <dbReference type="EMBL" id="RVX11999.1"/>
    </source>
</evidence>
<sequence>MVNSFPAFKCWCQASWQYSMDFPSTSPLDADVMSFLNSAFELLLRVWATSRDLKVRVSSVEALGQMVGLITRAQLKAALPRLVPTILEL</sequence>
<gene>
    <name evidence="1" type="primary">SGR6_11</name>
    <name evidence="2" type="synonym">SGR6_15</name>
    <name evidence="2" type="ORF">CK203_009400</name>
    <name evidence="1" type="ORF">CK203_102277</name>
</gene>
<dbReference type="OrthoDB" id="1884734at2759"/>
<proteinExistence type="predicted"/>
<protein>
    <submittedName>
        <fullName evidence="1">Protein SHOOT GRAVITROPISM 6</fullName>
    </submittedName>
</protein>
<organism evidence="1 3">
    <name type="scientific">Vitis vinifera</name>
    <name type="common">Grape</name>
    <dbReference type="NCBI Taxonomy" id="29760"/>
    <lineage>
        <taxon>Eukaryota</taxon>
        <taxon>Viridiplantae</taxon>
        <taxon>Streptophyta</taxon>
        <taxon>Embryophyta</taxon>
        <taxon>Tracheophyta</taxon>
        <taxon>Spermatophyta</taxon>
        <taxon>Magnoliopsida</taxon>
        <taxon>eudicotyledons</taxon>
        <taxon>Gunneridae</taxon>
        <taxon>Pentapetalae</taxon>
        <taxon>rosids</taxon>
        <taxon>Vitales</taxon>
        <taxon>Vitaceae</taxon>
        <taxon>Viteae</taxon>
        <taxon>Vitis</taxon>
    </lineage>
</organism>
<dbReference type="EMBL" id="QGNW01001261">
    <property type="protein sequence ID" value="RVW47968.1"/>
    <property type="molecule type" value="Genomic_DNA"/>
</dbReference>
<evidence type="ECO:0000313" key="3">
    <source>
        <dbReference type="Proteomes" id="UP000288805"/>
    </source>
</evidence>
<reference evidence="1 3" key="1">
    <citation type="journal article" date="2018" name="PLoS Genet.">
        <title>Population sequencing reveals clonal diversity and ancestral inbreeding in the grapevine cultivar Chardonnay.</title>
        <authorList>
            <person name="Roach M.J."/>
            <person name="Johnson D.L."/>
            <person name="Bohlmann J."/>
            <person name="van Vuuren H.J."/>
            <person name="Jones S.J."/>
            <person name="Pretorius I.S."/>
            <person name="Schmidt S.A."/>
            <person name="Borneman A.R."/>
        </authorList>
    </citation>
    <scope>NUCLEOTIDE SEQUENCE [LARGE SCALE GENOMIC DNA]</scope>
    <source>
        <strain evidence="3">cv. Chardonnay</strain>
        <strain evidence="1">I10V1</strain>
        <tissue evidence="1">Leaf</tissue>
    </source>
</reference>
<accession>A0A438EJX4</accession>
<dbReference type="EMBL" id="QGNW01000029">
    <property type="protein sequence ID" value="RVX11999.1"/>
    <property type="molecule type" value="Genomic_DNA"/>
</dbReference>